<keyword evidence="1" id="KW-0812">Transmembrane</keyword>
<name>A0ABU3DC86_9RHOB</name>
<reference evidence="2 3" key="1">
    <citation type="submission" date="2023-09" db="EMBL/GenBank/DDBJ databases">
        <authorList>
            <person name="Rey-Velasco X."/>
        </authorList>
    </citation>
    <scope>NUCLEOTIDE SEQUENCE [LARGE SCALE GENOMIC DNA]</scope>
    <source>
        <strain evidence="2 3">F158</strain>
    </source>
</reference>
<dbReference type="InterPro" id="IPR008407">
    <property type="entry name" value="Brnchd-chn_aa_trnsp_AzlD"/>
</dbReference>
<feature type="transmembrane region" description="Helical" evidence="1">
    <location>
        <begin position="12"/>
        <end position="37"/>
    </location>
</feature>
<comment type="caution">
    <text evidence="2">The sequence shown here is derived from an EMBL/GenBank/DDBJ whole genome shotgun (WGS) entry which is preliminary data.</text>
</comment>
<evidence type="ECO:0000313" key="3">
    <source>
        <dbReference type="Proteomes" id="UP001265259"/>
    </source>
</evidence>
<proteinExistence type="predicted"/>
<feature type="transmembrane region" description="Helical" evidence="1">
    <location>
        <begin position="81"/>
        <end position="114"/>
    </location>
</feature>
<protein>
    <submittedName>
        <fullName evidence="2">AzlD domain-containing protein</fullName>
    </submittedName>
</protein>
<dbReference type="EMBL" id="JAVRHL010000001">
    <property type="protein sequence ID" value="MDT0681320.1"/>
    <property type="molecule type" value="Genomic_DNA"/>
</dbReference>
<organism evidence="2 3">
    <name type="scientific">Tropicimonas omnivorans</name>
    <dbReference type="NCBI Taxonomy" id="3075590"/>
    <lineage>
        <taxon>Bacteria</taxon>
        <taxon>Pseudomonadati</taxon>
        <taxon>Pseudomonadota</taxon>
        <taxon>Alphaproteobacteria</taxon>
        <taxon>Rhodobacterales</taxon>
        <taxon>Roseobacteraceae</taxon>
        <taxon>Tropicimonas</taxon>
    </lineage>
</organism>
<feature type="transmembrane region" description="Helical" evidence="1">
    <location>
        <begin position="49"/>
        <end position="69"/>
    </location>
</feature>
<keyword evidence="3" id="KW-1185">Reference proteome</keyword>
<dbReference type="Proteomes" id="UP001265259">
    <property type="component" value="Unassembled WGS sequence"/>
</dbReference>
<gene>
    <name evidence="2" type="ORF">RM543_01385</name>
</gene>
<evidence type="ECO:0000313" key="2">
    <source>
        <dbReference type="EMBL" id="MDT0681320.1"/>
    </source>
</evidence>
<sequence>MSGLQGTMPADAPVWTVILVVGFGTWLLRFSFTGLIGDRPLPGWILRHLRYTAVAVIPALIAPLVFFPAAGGGAPEPARLIAAIAATVVGIALRSVLGSILAGFAVLYAMLWLLG</sequence>
<accession>A0ABU3DC86</accession>
<dbReference type="Pfam" id="PF05437">
    <property type="entry name" value="AzlD"/>
    <property type="match status" value="1"/>
</dbReference>
<keyword evidence="1" id="KW-1133">Transmembrane helix</keyword>
<dbReference type="RefSeq" id="WP_311688915.1">
    <property type="nucleotide sequence ID" value="NZ_JAVRHL010000001.1"/>
</dbReference>
<keyword evidence="1" id="KW-0472">Membrane</keyword>
<evidence type="ECO:0000256" key="1">
    <source>
        <dbReference type="SAM" id="Phobius"/>
    </source>
</evidence>